<evidence type="ECO:0000259" key="4">
    <source>
        <dbReference type="PROSITE" id="PS01124"/>
    </source>
</evidence>
<dbReference type="PANTHER" id="PTHR43280">
    <property type="entry name" value="ARAC-FAMILY TRANSCRIPTIONAL REGULATOR"/>
    <property type="match status" value="1"/>
</dbReference>
<dbReference type="InterPro" id="IPR014710">
    <property type="entry name" value="RmlC-like_jellyroll"/>
</dbReference>
<evidence type="ECO:0000256" key="3">
    <source>
        <dbReference type="ARBA" id="ARBA00023163"/>
    </source>
</evidence>
<dbReference type="RefSeq" id="WP_014370867.1">
    <property type="nucleotide sequence ID" value="NC_016935.1"/>
</dbReference>
<feature type="domain" description="HTH araC/xylS-type" evidence="4">
    <location>
        <begin position="185"/>
        <end position="283"/>
    </location>
</feature>
<proteinExistence type="predicted"/>
<evidence type="ECO:0000313" key="5">
    <source>
        <dbReference type="EMBL" id="AFC31065.1"/>
    </source>
</evidence>
<dbReference type="EMBL" id="CP003235">
    <property type="protein sequence ID" value="AFC31065.1"/>
    <property type="molecule type" value="Genomic_DNA"/>
</dbReference>
<dbReference type="Pfam" id="PF12833">
    <property type="entry name" value="HTH_18"/>
    <property type="match status" value="1"/>
</dbReference>
<reference evidence="5 6" key="1">
    <citation type="journal article" date="2012" name="J. Bacteriol.">
        <title>Complete Genome Sequence of Paenibacillus mucilaginosus 3016, a Bacterium Functional as Microbial Fertilizer.</title>
        <authorList>
            <person name="Ma M."/>
            <person name="Wang Z."/>
            <person name="Li L."/>
            <person name="Jiang X."/>
            <person name="Guan D."/>
            <person name="Cao F."/>
            <person name="Chen H."/>
            <person name="Wang X."/>
            <person name="Shen D."/>
            <person name="Du B."/>
            <person name="Li J."/>
        </authorList>
    </citation>
    <scope>NUCLEOTIDE SEQUENCE [LARGE SCALE GENOMIC DNA]</scope>
    <source>
        <strain evidence="5 6">3016</strain>
    </source>
</reference>
<evidence type="ECO:0000256" key="1">
    <source>
        <dbReference type="ARBA" id="ARBA00023015"/>
    </source>
</evidence>
<organism evidence="5 6">
    <name type="scientific">Paenibacillus mucilaginosus 3016</name>
    <dbReference type="NCBI Taxonomy" id="1116391"/>
    <lineage>
        <taxon>Bacteria</taxon>
        <taxon>Bacillati</taxon>
        <taxon>Bacillota</taxon>
        <taxon>Bacilli</taxon>
        <taxon>Bacillales</taxon>
        <taxon>Paenibacillaceae</taxon>
        <taxon>Paenibacillus</taxon>
    </lineage>
</organism>
<sequence length="298" mass="34523">MGSPVRPYPIEHAFADGTPISFHPVQADRHFDVHTHPFHEIAYIAEGIGTLAAGRDAIPVAKGDLIFIPKDREHVFQPQRHSTLEVLNCLFKEEVLDPPQGLSGYLIFDDMAEITGMFRECTDCIKVREQAGEFARLMYALKLELSWKQTGFRYKLYIYLMDMLTRIRQTSPFCSAPRPAADPVQFAVDYIHKAYRNPMPLEEFCRSLGISLRQFQRRFKAETGRTYTQMLQDVRVRVSCDLLLDTDWNIQTVAQEVGLQDMKHFYRLFRERCAMTPHELRLQIGGESRPSPERRNHS</sequence>
<dbReference type="InterPro" id="IPR018062">
    <property type="entry name" value="HTH_AraC-typ_CS"/>
</dbReference>
<dbReference type="Gene3D" id="2.60.120.10">
    <property type="entry name" value="Jelly Rolls"/>
    <property type="match status" value="1"/>
</dbReference>
<dbReference type="KEGG" id="pmq:PM3016_4293"/>
<dbReference type="PROSITE" id="PS01124">
    <property type="entry name" value="HTH_ARAC_FAMILY_2"/>
    <property type="match status" value="1"/>
</dbReference>
<dbReference type="InterPro" id="IPR003313">
    <property type="entry name" value="AraC-bd"/>
</dbReference>
<dbReference type="SMART" id="SM00342">
    <property type="entry name" value="HTH_ARAC"/>
    <property type="match status" value="1"/>
</dbReference>
<evidence type="ECO:0000256" key="2">
    <source>
        <dbReference type="ARBA" id="ARBA00023125"/>
    </source>
</evidence>
<name>H6NNZ1_9BACL</name>
<keyword evidence="2" id="KW-0238">DNA-binding</keyword>
<protein>
    <submittedName>
        <fullName evidence="5">AraC family transcriptional regulator</fullName>
    </submittedName>
</protein>
<dbReference type="InterPro" id="IPR009057">
    <property type="entry name" value="Homeodomain-like_sf"/>
</dbReference>
<dbReference type="Gene3D" id="1.10.10.60">
    <property type="entry name" value="Homeodomain-like"/>
    <property type="match status" value="1"/>
</dbReference>
<keyword evidence="6" id="KW-1185">Reference proteome</keyword>
<keyword evidence="1" id="KW-0805">Transcription regulation</keyword>
<dbReference type="GO" id="GO:0003700">
    <property type="term" value="F:DNA-binding transcription factor activity"/>
    <property type="evidence" value="ECO:0007669"/>
    <property type="project" value="InterPro"/>
</dbReference>
<gene>
    <name evidence="5" type="ORF">PM3016_4293</name>
</gene>
<accession>H6NNZ1</accession>
<dbReference type="SUPFAM" id="SSF46689">
    <property type="entry name" value="Homeodomain-like"/>
    <property type="match status" value="2"/>
</dbReference>
<dbReference type="STRING" id="1116391.PM3016_4293"/>
<dbReference type="HOGENOM" id="CLU_000445_88_3_9"/>
<dbReference type="PANTHER" id="PTHR43280:SF2">
    <property type="entry name" value="HTH-TYPE TRANSCRIPTIONAL REGULATOR EXSA"/>
    <property type="match status" value="1"/>
</dbReference>
<dbReference type="InterPro" id="IPR018060">
    <property type="entry name" value="HTH_AraC"/>
</dbReference>
<dbReference type="Proteomes" id="UP000007523">
    <property type="component" value="Chromosome"/>
</dbReference>
<dbReference type="GO" id="GO:0043565">
    <property type="term" value="F:sequence-specific DNA binding"/>
    <property type="evidence" value="ECO:0007669"/>
    <property type="project" value="InterPro"/>
</dbReference>
<evidence type="ECO:0000313" key="6">
    <source>
        <dbReference type="Proteomes" id="UP000007523"/>
    </source>
</evidence>
<dbReference type="AlphaFoldDB" id="H6NNZ1"/>
<dbReference type="InterPro" id="IPR037923">
    <property type="entry name" value="HTH-like"/>
</dbReference>
<dbReference type="Pfam" id="PF02311">
    <property type="entry name" value="AraC_binding"/>
    <property type="match status" value="1"/>
</dbReference>
<keyword evidence="3" id="KW-0804">Transcription</keyword>
<dbReference type="SUPFAM" id="SSF51215">
    <property type="entry name" value="Regulatory protein AraC"/>
    <property type="match status" value="1"/>
</dbReference>
<dbReference type="PROSITE" id="PS00041">
    <property type="entry name" value="HTH_ARAC_FAMILY_1"/>
    <property type="match status" value="1"/>
</dbReference>